<proteinExistence type="predicted"/>
<keyword evidence="2" id="KW-1185">Reference proteome</keyword>
<gene>
    <name evidence="1" type="ORF">DCAF_LOCUS20062</name>
</gene>
<evidence type="ECO:0000313" key="2">
    <source>
        <dbReference type="Proteomes" id="UP001314170"/>
    </source>
</evidence>
<comment type="caution">
    <text evidence="1">The sequence shown here is derived from an EMBL/GenBank/DDBJ whole genome shotgun (WGS) entry which is preliminary data.</text>
</comment>
<sequence length="171" mass="19415">MALANKQLIKRKADSLFSLLLDKQKKFHLLHSFKHRYIDLITVESLQLRPKFKRITTKLEAMNVELDKWCPEKVLKGNDNNYLDDLVLAYGSISNGLDGLNPDNGLDGLGWTVIAPPLKTLLAHKELTCKKRDESHLERCKSNLYAIASIRAIALKGPKTELSTFKKNESQ</sequence>
<protein>
    <submittedName>
        <fullName evidence="1">Uncharacterized protein</fullName>
    </submittedName>
</protein>
<evidence type="ECO:0000313" key="1">
    <source>
        <dbReference type="EMBL" id="CAK7347378.1"/>
    </source>
</evidence>
<dbReference type="AlphaFoldDB" id="A0AAV1SAU6"/>
<accession>A0AAV1SAU6</accession>
<dbReference type="EMBL" id="CAWUPB010001173">
    <property type="protein sequence ID" value="CAK7347378.1"/>
    <property type="molecule type" value="Genomic_DNA"/>
</dbReference>
<dbReference type="Proteomes" id="UP001314170">
    <property type="component" value="Unassembled WGS sequence"/>
</dbReference>
<reference evidence="1 2" key="1">
    <citation type="submission" date="2024-01" db="EMBL/GenBank/DDBJ databases">
        <authorList>
            <person name="Waweru B."/>
        </authorList>
    </citation>
    <scope>NUCLEOTIDE SEQUENCE [LARGE SCALE GENOMIC DNA]</scope>
</reference>
<name>A0AAV1SAU6_9ROSI</name>
<organism evidence="1 2">
    <name type="scientific">Dovyalis caffra</name>
    <dbReference type="NCBI Taxonomy" id="77055"/>
    <lineage>
        <taxon>Eukaryota</taxon>
        <taxon>Viridiplantae</taxon>
        <taxon>Streptophyta</taxon>
        <taxon>Embryophyta</taxon>
        <taxon>Tracheophyta</taxon>
        <taxon>Spermatophyta</taxon>
        <taxon>Magnoliopsida</taxon>
        <taxon>eudicotyledons</taxon>
        <taxon>Gunneridae</taxon>
        <taxon>Pentapetalae</taxon>
        <taxon>rosids</taxon>
        <taxon>fabids</taxon>
        <taxon>Malpighiales</taxon>
        <taxon>Salicaceae</taxon>
        <taxon>Flacourtieae</taxon>
        <taxon>Dovyalis</taxon>
    </lineage>
</organism>